<dbReference type="EMBL" id="FWFN01000005">
    <property type="protein sequence ID" value="SLN55247.1"/>
    <property type="molecule type" value="Genomic_DNA"/>
</dbReference>
<dbReference type="Pfam" id="PF01339">
    <property type="entry name" value="CheB_methylest"/>
    <property type="match status" value="1"/>
</dbReference>
<dbReference type="GO" id="GO:0005737">
    <property type="term" value="C:cytoplasm"/>
    <property type="evidence" value="ECO:0007669"/>
    <property type="project" value="InterPro"/>
</dbReference>
<dbReference type="SMART" id="SM00138">
    <property type="entry name" value="MeTrc"/>
    <property type="match status" value="1"/>
</dbReference>
<dbReference type="InterPro" id="IPR022642">
    <property type="entry name" value="CheR_C"/>
</dbReference>
<dbReference type="PANTHER" id="PTHR24422:SF10">
    <property type="entry name" value="CHEMOTAXIS PROTEIN METHYLTRANSFERASE 2"/>
    <property type="match status" value="1"/>
</dbReference>
<dbReference type="GO" id="GO:0008984">
    <property type="term" value="F:protein-glutamate methylesterase activity"/>
    <property type="evidence" value="ECO:0007669"/>
    <property type="project" value="InterPro"/>
</dbReference>
<dbReference type="SUPFAM" id="SSF52738">
    <property type="entry name" value="Methylesterase CheB, C-terminal domain"/>
    <property type="match status" value="1"/>
</dbReference>
<evidence type="ECO:0000256" key="2">
    <source>
        <dbReference type="SAM" id="MobiDB-lite"/>
    </source>
</evidence>
<dbReference type="Pfam" id="PF03705">
    <property type="entry name" value="CheR_N"/>
    <property type="match status" value="1"/>
</dbReference>
<dbReference type="PANTHER" id="PTHR24422">
    <property type="entry name" value="CHEMOTAXIS PROTEIN METHYLTRANSFERASE"/>
    <property type="match status" value="1"/>
</dbReference>
<dbReference type="InterPro" id="IPR029063">
    <property type="entry name" value="SAM-dependent_MTases_sf"/>
</dbReference>
<dbReference type="InterPro" id="IPR022641">
    <property type="entry name" value="CheR_N"/>
</dbReference>
<dbReference type="Gene3D" id="3.40.50.180">
    <property type="entry name" value="Methylesterase CheB, C-terminal domain"/>
    <property type="match status" value="1"/>
</dbReference>
<dbReference type="GO" id="GO:0000156">
    <property type="term" value="F:phosphorelay response regulator activity"/>
    <property type="evidence" value="ECO:0007669"/>
    <property type="project" value="InterPro"/>
</dbReference>
<evidence type="ECO:0000313" key="6">
    <source>
        <dbReference type="Proteomes" id="UP000193963"/>
    </source>
</evidence>
<dbReference type="PRINTS" id="PR00996">
    <property type="entry name" value="CHERMTFRASE"/>
</dbReference>
<keyword evidence="5" id="KW-0808">Transferase</keyword>
<keyword evidence="6" id="KW-1185">Reference proteome</keyword>
<dbReference type="GO" id="GO:0006935">
    <property type="term" value="P:chemotaxis"/>
    <property type="evidence" value="ECO:0007669"/>
    <property type="project" value="InterPro"/>
</dbReference>
<reference evidence="5 6" key="1">
    <citation type="submission" date="2017-03" db="EMBL/GenBank/DDBJ databases">
        <authorList>
            <person name="Afonso C.L."/>
            <person name="Miller P.J."/>
            <person name="Scott M.A."/>
            <person name="Spackman E."/>
            <person name="Goraichik I."/>
            <person name="Dimitrov K.M."/>
            <person name="Suarez D.L."/>
            <person name="Swayne D.E."/>
        </authorList>
    </citation>
    <scope>NUCLEOTIDE SEQUENCE [LARGE SCALE GENOMIC DNA]</scope>
    <source>
        <strain evidence="5 6">CECT 7751</strain>
    </source>
</reference>
<dbReference type="InterPro" id="IPR000780">
    <property type="entry name" value="CheR_MeTrfase"/>
</dbReference>
<dbReference type="Pfam" id="PF01739">
    <property type="entry name" value="CheR"/>
    <property type="match status" value="1"/>
</dbReference>
<dbReference type="EC" id="2.1.1.80" evidence="5"/>
<evidence type="ECO:0000313" key="5">
    <source>
        <dbReference type="EMBL" id="SLN55247.1"/>
    </source>
</evidence>
<dbReference type="RefSeq" id="WP_085888743.1">
    <property type="nucleotide sequence ID" value="NZ_FWFN01000005.1"/>
</dbReference>
<protein>
    <submittedName>
        <fullName evidence="5">Chemotaxis protein methyltransferase</fullName>
        <ecNumber evidence="5">2.1.1.80</ecNumber>
    </submittedName>
</protein>
<dbReference type="InterPro" id="IPR050903">
    <property type="entry name" value="Bact_Chemotaxis_MeTrfase"/>
</dbReference>
<keyword evidence="5" id="KW-0489">Methyltransferase</keyword>
<accession>A0A1X6ZLC8</accession>
<feature type="compositionally biased region" description="Low complexity" evidence="2">
    <location>
        <begin position="481"/>
        <end position="495"/>
    </location>
</feature>
<evidence type="ECO:0000259" key="3">
    <source>
        <dbReference type="PROSITE" id="PS50122"/>
    </source>
</evidence>
<evidence type="ECO:0000259" key="4">
    <source>
        <dbReference type="PROSITE" id="PS50123"/>
    </source>
</evidence>
<feature type="region of interest" description="Disordered" evidence="2">
    <location>
        <begin position="481"/>
        <end position="500"/>
    </location>
</feature>
<comment type="caution">
    <text evidence="1">Lacks conserved residue(s) required for the propagation of feature annotation.</text>
</comment>
<name>A0A1X6ZLC8_9RHOB</name>
<organism evidence="5 6">
    <name type="scientific">Pseudooceanicola marinus</name>
    <dbReference type="NCBI Taxonomy" id="396013"/>
    <lineage>
        <taxon>Bacteria</taxon>
        <taxon>Pseudomonadati</taxon>
        <taxon>Pseudomonadota</taxon>
        <taxon>Alphaproteobacteria</taxon>
        <taxon>Rhodobacterales</taxon>
        <taxon>Paracoccaceae</taxon>
        <taxon>Pseudooceanicola</taxon>
    </lineage>
</organism>
<dbReference type="AlphaFoldDB" id="A0A1X6ZLC8"/>
<dbReference type="Proteomes" id="UP000193963">
    <property type="component" value="Unassembled WGS sequence"/>
</dbReference>
<dbReference type="PROSITE" id="PS50123">
    <property type="entry name" value="CHER"/>
    <property type="match status" value="1"/>
</dbReference>
<dbReference type="GO" id="GO:0032259">
    <property type="term" value="P:methylation"/>
    <property type="evidence" value="ECO:0007669"/>
    <property type="project" value="UniProtKB-KW"/>
</dbReference>
<gene>
    <name evidence="5" type="primary">cheR_1</name>
    <name evidence="5" type="ORF">PSM7751_02709</name>
</gene>
<proteinExistence type="predicted"/>
<evidence type="ECO:0000256" key="1">
    <source>
        <dbReference type="PROSITE-ProRule" id="PRU00050"/>
    </source>
</evidence>
<dbReference type="OrthoDB" id="9816309at2"/>
<dbReference type="CDD" id="cd02440">
    <property type="entry name" value="AdoMet_MTases"/>
    <property type="match status" value="1"/>
</dbReference>
<dbReference type="SUPFAM" id="SSF47757">
    <property type="entry name" value="Chemotaxis receptor methyltransferase CheR, N-terminal domain"/>
    <property type="match status" value="1"/>
</dbReference>
<feature type="domain" description="CheB-type methylesterase" evidence="3">
    <location>
        <begin position="9"/>
        <end position="203"/>
    </location>
</feature>
<feature type="domain" description="CheR-type methyltransferase" evidence="4">
    <location>
        <begin position="218"/>
        <end position="455"/>
    </location>
</feature>
<dbReference type="GO" id="GO:0008983">
    <property type="term" value="F:protein-glutamate O-methyltransferase activity"/>
    <property type="evidence" value="ECO:0007669"/>
    <property type="project" value="UniProtKB-EC"/>
</dbReference>
<dbReference type="InterPro" id="IPR000673">
    <property type="entry name" value="Sig_transdc_resp-reg_Me-estase"/>
</dbReference>
<dbReference type="SUPFAM" id="SSF53335">
    <property type="entry name" value="S-adenosyl-L-methionine-dependent methyltransferases"/>
    <property type="match status" value="1"/>
</dbReference>
<sequence length="869" mass="91789">MNRSDGQRRYGDVPVIVIGAAAGGVDPLERFIGAVPSGSGWCCVVLRRQSGDLSGDGGGAWADALARRTSWPVRPLEDGERPVPGTILINRPGTRVEWRDGRFRVAALTEDQLSGFPLIDTAMASLCSRAAGAVAGVTLSGAGEDGARGGRALRAAGHPVLAQDPAEALFPAMPAAAIEAGAVVATRPAGDLPDALAALLAERRRSAPTQPSEAKDAILDLVSSRMGVDLSAYRQAPLRDRINRARRHRGIDTPEAFAAMLQRDSGMIQALFAELMTTRRGRFHGDARAFRALRRQVIDPLVAQSRPEEALRIWVPGCGTGEEAYSIAMEVCDALRAAGIRRRYRVIATDVQPAAIEKASAGIFPTEAVKSVPARMRRAYFHRRGAGVLIDPQLREHVIFSVHDVLSDPPFLNLDLISCRNLLGAFRDEAQARVLSMFLFGLRPGGRLMLDPEEAPGAQSSAFMPIEGGTGLFQVRPGDARGAAAASAETGEGPADPVPSAAANWTEAADRDTRLLHSYEALMRRYAPSSIMLRPDDGEVVAWFGNAGAYVDSLGRSGRHPLSQVVQPDLAREIRAGMEKLREAPAPPLEQRVSLRLAEGETHELILRMDWLGAGLSAPGLILVRLSGREEVTRPETEGTSLLGGTDRRPPGAVAALPERALSTSDRTLDFVLGRLQVSGADLSPTPFAPAPVAVTVRPTRSAADGPEAPPRTDHGLSVVPMQSAGKVALLAGLSQDMEEVLEFMQVAAVAVDAERRILRASRLFRAAIGATEDVAGWPLSRLALRVGGLSPDGVAAEVLRQGVALRGWGPLSGAGRAARSSLYELRGQPMPGAQAAPGSAAVVLTLAAAPVTGDASAASVPQTGEADQ</sequence>
<dbReference type="InterPro" id="IPR035909">
    <property type="entry name" value="CheB_C"/>
</dbReference>
<dbReference type="PROSITE" id="PS50122">
    <property type="entry name" value="CHEB"/>
    <property type="match status" value="1"/>
</dbReference>
<dbReference type="Gene3D" id="3.40.50.150">
    <property type="entry name" value="Vaccinia Virus protein VP39"/>
    <property type="match status" value="1"/>
</dbReference>